<name>A0A1E7DPH7_9BACI</name>
<proteinExistence type="predicted"/>
<dbReference type="AlphaFoldDB" id="A0A1E7DPH7"/>
<sequence>MDQIIRVNRFVGVSYTKGKIAFGYKKAIVPYELGVHGEQAYHVDMDDLRILIDRHPNYLSYYNKRIHMTRAYWGKNNIEVGLYWLMQDGHLTLYRKRQLVQFIWSGPVWGPNHPEWK</sequence>
<comment type="caution">
    <text evidence="1">The sequence shown here is derived from an EMBL/GenBank/DDBJ whole genome shotgun (WGS) entry which is preliminary data.</text>
</comment>
<organism evidence="1 2">
    <name type="scientific">Domibacillus iocasae</name>
    <dbReference type="NCBI Taxonomy" id="1714016"/>
    <lineage>
        <taxon>Bacteria</taxon>
        <taxon>Bacillati</taxon>
        <taxon>Bacillota</taxon>
        <taxon>Bacilli</taxon>
        <taxon>Bacillales</taxon>
        <taxon>Bacillaceae</taxon>
        <taxon>Domibacillus</taxon>
    </lineage>
</organism>
<dbReference type="Proteomes" id="UP000095658">
    <property type="component" value="Unassembled WGS sequence"/>
</dbReference>
<evidence type="ECO:0000313" key="1">
    <source>
        <dbReference type="EMBL" id="OES44949.1"/>
    </source>
</evidence>
<dbReference type="EMBL" id="MAMP01000021">
    <property type="protein sequence ID" value="OES44949.1"/>
    <property type="molecule type" value="Genomic_DNA"/>
</dbReference>
<reference evidence="1 2" key="1">
    <citation type="submission" date="2016-06" db="EMBL/GenBank/DDBJ databases">
        <title>Domibacillus iocasae genome sequencing.</title>
        <authorList>
            <person name="Verma A."/>
            <person name="Pal Y."/>
            <person name="Ojha A.K."/>
            <person name="Krishnamurthi S."/>
        </authorList>
    </citation>
    <scope>NUCLEOTIDE SEQUENCE [LARGE SCALE GENOMIC DNA]</scope>
    <source>
        <strain evidence="1 2">DSM 29979</strain>
    </source>
</reference>
<dbReference type="RefSeq" id="WP_069938571.1">
    <property type="nucleotide sequence ID" value="NZ_MAMP01000021.1"/>
</dbReference>
<protein>
    <submittedName>
        <fullName evidence="1">Uncharacterized protein</fullName>
    </submittedName>
</protein>
<accession>A0A1E7DPH7</accession>
<gene>
    <name evidence="1" type="ORF">BA724_06710</name>
</gene>
<evidence type="ECO:0000313" key="2">
    <source>
        <dbReference type="Proteomes" id="UP000095658"/>
    </source>
</evidence>
<dbReference type="OrthoDB" id="2967126at2"/>
<keyword evidence="2" id="KW-1185">Reference proteome</keyword>